<dbReference type="SUPFAM" id="SSF56059">
    <property type="entry name" value="Glutathione synthetase ATP-binding domain-like"/>
    <property type="match status" value="1"/>
</dbReference>
<gene>
    <name evidence="3" type="ORF">A2557_03895</name>
</gene>
<evidence type="ECO:0000313" key="4">
    <source>
        <dbReference type="Proteomes" id="UP000177583"/>
    </source>
</evidence>
<keyword evidence="1" id="KW-0067">ATP-binding</keyword>
<keyword evidence="1" id="KW-0547">Nucleotide-binding</keyword>
<dbReference type="AlphaFoldDB" id="A0A1F6GRM2"/>
<dbReference type="EMBL" id="MFNF01000042">
    <property type="protein sequence ID" value="OGH00826.1"/>
    <property type="molecule type" value="Genomic_DNA"/>
</dbReference>
<evidence type="ECO:0000313" key="3">
    <source>
        <dbReference type="EMBL" id="OGH00826.1"/>
    </source>
</evidence>
<dbReference type="GO" id="GO:0005737">
    <property type="term" value="C:cytoplasm"/>
    <property type="evidence" value="ECO:0007669"/>
    <property type="project" value="TreeGrafter"/>
</dbReference>
<dbReference type="Pfam" id="PF08443">
    <property type="entry name" value="RimK"/>
    <property type="match status" value="1"/>
</dbReference>
<evidence type="ECO:0000256" key="1">
    <source>
        <dbReference type="PROSITE-ProRule" id="PRU00409"/>
    </source>
</evidence>
<dbReference type="Gene3D" id="3.40.50.20">
    <property type="match status" value="1"/>
</dbReference>
<dbReference type="PANTHER" id="PTHR21621:SF0">
    <property type="entry name" value="BETA-CITRYLGLUTAMATE SYNTHASE B-RELATED"/>
    <property type="match status" value="1"/>
</dbReference>
<evidence type="ECO:0000259" key="2">
    <source>
        <dbReference type="PROSITE" id="PS50975"/>
    </source>
</evidence>
<dbReference type="InterPro" id="IPR013651">
    <property type="entry name" value="ATP-grasp_RimK-type"/>
</dbReference>
<organism evidence="3 4">
    <name type="scientific">Candidatus Lambdaproteobacteria bacterium RIFOXYD2_FULL_56_26</name>
    <dbReference type="NCBI Taxonomy" id="1817773"/>
    <lineage>
        <taxon>Bacteria</taxon>
        <taxon>Pseudomonadati</taxon>
        <taxon>Pseudomonadota</taxon>
        <taxon>Candidatus Lambdaproteobacteria</taxon>
    </lineage>
</organism>
<dbReference type="NCBIfam" id="TIGR04356">
    <property type="entry name" value="grasp_GAK"/>
    <property type="match status" value="1"/>
</dbReference>
<reference evidence="3 4" key="1">
    <citation type="journal article" date="2016" name="Nat. Commun.">
        <title>Thousands of microbial genomes shed light on interconnected biogeochemical processes in an aquifer system.</title>
        <authorList>
            <person name="Anantharaman K."/>
            <person name="Brown C.T."/>
            <person name="Hug L.A."/>
            <person name="Sharon I."/>
            <person name="Castelle C.J."/>
            <person name="Probst A.J."/>
            <person name="Thomas B.C."/>
            <person name="Singh A."/>
            <person name="Wilkins M.J."/>
            <person name="Karaoz U."/>
            <person name="Brodie E.L."/>
            <person name="Williams K.H."/>
            <person name="Hubbard S.S."/>
            <person name="Banfield J.F."/>
        </authorList>
    </citation>
    <scope>NUCLEOTIDE SEQUENCE [LARGE SCALE GENOMIC DNA]</scope>
</reference>
<proteinExistence type="predicted"/>
<name>A0A1F6GRM2_9PROT</name>
<comment type="caution">
    <text evidence="3">The sequence shown here is derived from an EMBL/GenBank/DDBJ whole genome shotgun (WGS) entry which is preliminary data.</text>
</comment>
<dbReference type="InterPro" id="IPR027592">
    <property type="entry name" value="ATP-grasp_GAK"/>
</dbReference>
<dbReference type="GO" id="GO:0016879">
    <property type="term" value="F:ligase activity, forming carbon-nitrogen bonds"/>
    <property type="evidence" value="ECO:0007669"/>
    <property type="project" value="TreeGrafter"/>
</dbReference>
<feature type="domain" description="ATP-grasp" evidence="2">
    <location>
        <begin position="106"/>
        <end position="287"/>
    </location>
</feature>
<dbReference type="GO" id="GO:0005524">
    <property type="term" value="F:ATP binding"/>
    <property type="evidence" value="ECO:0007669"/>
    <property type="project" value="UniProtKB-UniRule"/>
</dbReference>
<dbReference type="InterPro" id="IPR011761">
    <property type="entry name" value="ATP-grasp"/>
</dbReference>
<dbReference type="Gene3D" id="3.30.1490.20">
    <property type="entry name" value="ATP-grasp fold, A domain"/>
    <property type="match status" value="1"/>
</dbReference>
<sequence>MMKIAVIGTLGKWSSESLAQEIAALVGQCPLIEMSEVHLDLGQEKVMAQGHDLTQFDALVVKKVAQVYSPNALDRLETLRFLELRGVKVFSPVAGISRLIDRMSCTVTLAAGGIPMPETFITESAEAAAQRLAQYGKAVLKPLYSTKARGMVYLDAHKHGLKEVQEFQAAGNETLYLQRFVKGPGRDLGLSFLGGQYLGTYARVGNGDSWNSTTESGGVYRAEEPPEAWIALAKRAQSLFPLDFTCVDLIETEEGPKIFEVSAFGGFRGLKEALGLNVAALYAKYVVEKTPQRKG</sequence>
<protein>
    <submittedName>
        <fullName evidence="3">Glutathione synthase</fullName>
    </submittedName>
</protein>
<dbReference type="Gene3D" id="3.30.470.20">
    <property type="entry name" value="ATP-grasp fold, B domain"/>
    <property type="match status" value="1"/>
</dbReference>
<dbReference type="InterPro" id="IPR013815">
    <property type="entry name" value="ATP_grasp_subdomain_1"/>
</dbReference>
<dbReference type="GO" id="GO:0046872">
    <property type="term" value="F:metal ion binding"/>
    <property type="evidence" value="ECO:0007669"/>
    <property type="project" value="InterPro"/>
</dbReference>
<dbReference type="PANTHER" id="PTHR21621">
    <property type="entry name" value="RIBOSOMAL PROTEIN S6 MODIFICATION PROTEIN"/>
    <property type="match status" value="1"/>
</dbReference>
<accession>A0A1F6GRM2</accession>
<dbReference type="PROSITE" id="PS50975">
    <property type="entry name" value="ATP_GRASP"/>
    <property type="match status" value="1"/>
</dbReference>
<dbReference type="Proteomes" id="UP000177583">
    <property type="component" value="Unassembled WGS sequence"/>
</dbReference>